<dbReference type="AlphaFoldDB" id="A0AAQ4DTL2"/>
<protein>
    <submittedName>
        <fullName evidence="1">Uncharacterized protein</fullName>
    </submittedName>
</protein>
<evidence type="ECO:0000313" key="1">
    <source>
        <dbReference type="EMBL" id="KAK8765802.1"/>
    </source>
</evidence>
<dbReference type="EMBL" id="JARKHS020027005">
    <property type="protein sequence ID" value="KAK8765802.1"/>
    <property type="molecule type" value="Genomic_DNA"/>
</dbReference>
<keyword evidence="2" id="KW-1185">Reference proteome</keyword>
<dbReference type="Proteomes" id="UP001321473">
    <property type="component" value="Unassembled WGS sequence"/>
</dbReference>
<name>A0AAQ4DTL2_AMBAM</name>
<gene>
    <name evidence="1" type="ORF">V5799_031587</name>
</gene>
<accession>A0AAQ4DTL2</accession>
<sequence length="125" mass="14121">MGSLTCSPAEIGGRPHHHREVELVQAPSHRRTCDSVQPVRPHRGFLYGDRAADPSPWRGRAGRVRAKLRQLQRPRGGLVHGVPLHASRSVRDVEALRVLPRGRRALRHHEQVLARLPQRVPLRHG</sequence>
<reference evidence="1 2" key="1">
    <citation type="journal article" date="2023" name="Arcadia Sci">
        <title>De novo assembly of a long-read Amblyomma americanum tick genome.</title>
        <authorList>
            <person name="Chou S."/>
            <person name="Poskanzer K.E."/>
            <person name="Rollins M."/>
            <person name="Thuy-Boun P.S."/>
        </authorList>
    </citation>
    <scope>NUCLEOTIDE SEQUENCE [LARGE SCALE GENOMIC DNA]</scope>
    <source>
        <strain evidence="1">F_SG_1</strain>
        <tissue evidence="1">Salivary glands</tissue>
    </source>
</reference>
<evidence type="ECO:0000313" key="2">
    <source>
        <dbReference type="Proteomes" id="UP001321473"/>
    </source>
</evidence>
<comment type="caution">
    <text evidence="1">The sequence shown here is derived from an EMBL/GenBank/DDBJ whole genome shotgun (WGS) entry which is preliminary data.</text>
</comment>
<proteinExistence type="predicted"/>
<organism evidence="1 2">
    <name type="scientific">Amblyomma americanum</name>
    <name type="common">Lone star tick</name>
    <dbReference type="NCBI Taxonomy" id="6943"/>
    <lineage>
        <taxon>Eukaryota</taxon>
        <taxon>Metazoa</taxon>
        <taxon>Ecdysozoa</taxon>
        <taxon>Arthropoda</taxon>
        <taxon>Chelicerata</taxon>
        <taxon>Arachnida</taxon>
        <taxon>Acari</taxon>
        <taxon>Parasitiformes</taxon>
        <taxon>Ixodida</taxon>
        <taxon>Ixodoidea</taxon>
        <taxon>Ixodidae</taxon>
        <taxon>Amblyomminae</taxon>
        <taxon>Amblyomma</taxon>
    </lineage>
</organism>